<name>A0A699XD27_TANCI</name>
<dbReference type="Pfam" id="PF00072">
    <property type="entry name" value="Response_reg"/>
    <property type="match status" value="1"/>
</dbReference>
<protein>
    <recommendedName>
        <fullName evidence="2">Response regulatory domain-containing protein</fullName>
    </recommendedName>
</protein>
<evidence type="ECO:0000259" key="2">
    <source>
        <dbReference type="PROSITE" id="PS50110"/>
    </source>
</evidence>
<dbReference type="Gene3D" id="3.40.50.2300">
    <property type="match status" value="1"/>
</dbReference>
<feature type="non-terminal residue" evidence="3">
    <location>
        <position position="67"/>
    </location>
</feature>
<dbReference type="GO" id="GO:0000160">
    <property type="term" value="P:phosphorelay signal transduction system"/>
    <property type="evidence" value="ECO:0007669"/>
    <property type="project" value="InterPro"/>
</dbReference>
<feature type="domain" description="Response regulatory" evidence="2">
    <location>
        <begin position="1"/>
        <end position="67"/>
    </location>
</feature>
<dbReference type="InterPro" id="IPR001789">
    <property type="entry name" value="Sig_transdc_resp-reg_receiver"/>
</dbReference>
<comment type="caution">
    <text evidence="3">The sequence shown here is derived from an EMBL/GenBank/DDBJ whole genome shotgun (WGS) entry which is preliminary data.</text>
</comment>
<gene>
    <name evidence="3" type="ORF">Tci_927887</name>
</gene>
<evidence type="ECO:0000256" key="1">
    <source>
        <dbReference type="PROSITE-ProRule" id="PRU00169"/>
    </source>
</evidence>
<organism evidence="3">
    <name type="scientific">Tanacetum cinerariifolium</name>
    <name type="common">Dalmatian daisy</name>
    <name type="synonym">Chrysanthemum cinerariifolium</name>
    <dbReference type="NCBI Taxonomy" id="118510"/>
    <lineage>
        <taxon>Eukaryota</taxon>
        <taxon>Viridiplantae</taxon>
        <taxon>Streptophyta</taxon>
        <taxon>Embryophyta</taxon>
        <taxon>Tracheophyta</taxon>
        <taxon>Spermatophyta</taxon>
        <taxon>Magnoliopsida</taxon>
        <taxon>eudicotyledons</taxon>
        <taxon>Gunneridae</taxon>
        <taxon>Pentapetalae</taxon>
        <taxon>asterids</taxon>
        <taxon>campanulids</taxon>
        <taxon>Asterales</taxon>
        <taxon>Asteraceae</taxon>
        <taxon>Asteroideae</taxon>
        <taxon>Anthemideae</taxon>
        <taxon>Anthemidinae</taxon>
        <taxon>Tanacetum</taxon>
    </lineage>
</organism>
<feature type="modified residue" description="4-aspartylphosphate" evidence="1">
    <location>
        <position position="39"/>
    </location>
</feature>
<reference evidence="3" key="1">
    <citation type="journal article" date="2019" name="Sci. Rep.">
        <title>Draft genome of Tanacetum cinerariifolium, the natural source of mosquito coil.</title>
        <authorList>
            <person name="Yamashiro T."/>
            <person name="Shiraishi A."/>
            <person name="Satake H."/>
            <person name="Nakayama K."/>
        </authorList>
    </citation>
    <scope>NUCLEOTIDE SEQUENCE</scope>
</reference>
<proteinExistence type="predicted"/>
<dbReference type="PROSITE" id="PS50110">
    <property type="entry name" value="RESPONSE_REGULATORY"/>
    <property type="match status" value="1"/>
</dbReference>
<dbReference type="InterPro" id="IPR011006">
    <property type="entry name" value="CheY-like_superfamily"/>
</dbReference>
<keyword evidence="1" id="KW-0597">Phosphoprotein</keyword>
<accession>A0A699XD27</accession>
<dbReference type="SUPFAM" id="SSF52172">
    <property type="entry name" value="CheY-like"/>
    <property type="match status" value="1"/>
</dbReference>
<evidence type="ECO:0000313" key="3">
    <source>
        <dbReference type="EMBL" id="GFD55918.1"/>
    </source>
</evidence>
<dbReference type="EMBL" id="BKCJ011823365">
    <property type="protein sequence ID" value="GFD55918.1"/>
    <property type="molecule type" value="Genomic_DNA"/>
</dbReference>
<sequence length="67" mass="7248">MLMCDALRERGYRVSEAQDGASGLQVLRAMEEVDLLVTDVGLPGGMDGRQVADAARAMRPALRVLFV</sequence>
<dbReference type="AlphaFoldDB" id="A0A699XD27"/>